<name>A0ABP0I2C9_9DINO</name>
<feature type="transmembrane region" description="Helical" evidence="9">
    <location>
        <begin position="1955"/>
        <end position="1977"/>
    </location>
</feature>
<evidence type="ECO:0000256" key="3">
    <source>
        <dbReference type="ARBA" id="ARBA00022692"/>
    </source>
</evidence>
<feature type="domain" description="ABC transporter" evidence="11">
    <location>
        <begin position="1479"/>
        <end position="1727"/>
    </location>
</feature>
<keyword evidence="4" id="KW-0547">Nucleotide-binding</keyword>
<dbReference type="Gene3D" id="3.40.50.10140">
    <property type="entry name" value="Toll/interleukin-1 receptor homology (TIR) domain"/>
    <property type="match status" value="1"/>
</dbReference>
<keyword evidence="10" id="KW-0732">Signal</keyword>
<feature type="domain" description="PPM-type phosphatase" evidence="12">
    <location>
        <begin position="2213"/>
        <end position="2512"/>
    </location>
</feature>
<feature type="transmembrane region" description="Helical" evidence="9">
    <location>
        <begin position="730"/>
        <end position="756"/>
    </location>
</feature>
<dbReference type="PROSITE" id="PS51746">
    <property type="entry name" value="PPM_2"/>
    <property type="match status" value="1"/>
</dbReference>
<dbReference type="Proteomes" id="UP001642484">
    <property type="component" value="Unassembled WGS sequence"/>
</dbReference>
<feature type="transmembrane region" description="Helical" evidence="9">
    <location>
        <begin position="901"/>
        <end position="919"/>
    </location>
</feature>
<dbReference type="Pfam" id="PF01061">
    <property type="entry name" value="ABC2_membrane"/>
    <property type="match status" value="1"/>
</dbReference>
<evidence type="ECO:0000313" key="14">
    <source>
        <dbReference type="Proteomes" id="UP001642484"/>
    </source>
</evidence>
<dbReference type="SUPFAM" id="SSF57184">
    <property type="entry name" value="Growth factor receptor domain"/>
    <property type="match status" value="1"/>
</dbReference>
<dbReference type="Pfam" id="PF07699">
    <property type="entry name" value="Ephrin_rec_like"/>
    <property type="match status" value="1"/>
</dbReference>
<dbReference type="InterPro" id="IPR050352">
    <property type="entry name" value="ABCG_transporters"/>
</dbReference>
<keyword evidence="7 9" id="KW-0472">Membrane</keyword>
<dbReference type="SUPFAM" id="SSF81606">
    <property type="entry name" value="PP2C-like"/>
    <property type="match status" value="1"/>
</dbReference>
<dbReference type="Gene3D" id="3.40.50.300">
    <property type="entry name" value="P-loop containing nucleotide triphosphate hydrolases"/>
    <property type="match status" value="1"/>
</dbReference>
<dbReference type="PANTHER" id="PTHR48041">
    <property type="entry name" value="ABC TRANSPORTER G FAMILY MEMBER 28"/>
    <property type="match status" value="1"/>
</dbReference>
<dbReference type="InterPro" id="IPR013525">
    <property type="entry name" value="ABC2_TM"/>
</dbReference>
<evidence type="ECO:0000256" key="2">
    <source>
        <dbReference type="ARBA" id="ARBA00022448"/>
    </source>
</evidence>
<dbReference type="CDD" id="cd00143">
    <property type="entry name" value="PP2Cc"/>
    <property type="match status" value="1"/>
</dbReference>
<dbReference type="SMART" id="SM00382">
    <property type="entry name" value="AAA"/>
    <property type="match status" value="1"/>
</dbReference>
<feature type="transmembrane region" description="Helical" evidence="9">
    <location>
        <begin position="2013"/>
        <end position="2032"/>
    </location>
</feature>
<dbReference type="PROSITE" id="PS50893">
    <property type="entry name" value="ABC_TRANSPORTER_2"/>
    <property type="match status" value="1"/>
</dbReference>
<evidence type="ECO:0000256" key="6">
    <source>
        <dbReference type="ARBA" id="ARBA00022989"/>
    </source>
</evidence>
<evidence type="ECO:0000256" key="7">
    <source>
        <dbReference type="ARBA" id="ARBA00023136"/>
    </source>
</evidence>
<feature type="transmembrane region" description="Helical" evidence="9">
    <location>
        <begin position="822"/>
        <end position="845"/>
    </location>
</feature>
<dbReference type="InterPro" id="IPR027417">
    <property type="entry name" value="P-loop_NTPase"/>
</dbReference>
<evidence type="ECO:0000256" key="4">
    <source>
        <dbReference type="ARBA" id="ARBA00022741"/>
    </source>
</evidence>
<dbReference type="SMART" id="SM00332">
    <property type="entry name" value="PP2Cc"/>
    <property type="match status" value="1"/>
</dbReference>
<feature type="signal peptide" evidence="10">
    <location>
        <begin position="1"/>
        <end position="15"/>
    </location>
</feature>
<dbReference type="Gene3D" id="2.10.50.10">
    <property type="entry name" value="Tumor Necrosis Factor Receptor, subunit A, domain 2"/>
    <property type="match status" value="1"/>
</dbReference>
<evidence type="ECO:0000256" key="9">
    <source>
        <dbReference type="SAM" id="Phobius"/>
    </source>
</evidence>
<dbReference type="CDD" id="cd03213">
    <property type="entry name" value="ABCG_EPDR"/>
    <property type="match status" value="1"/>
</dbReference>
<dbReference type="Pfam" id="PF00005">
    <property type="entry name" value="ABC_tran"/>
    <property type="match status" value="1"/>
</dbReference>
<accession>A0ABP0I2C9</accession>
<evidence type="ECO:0000313" key="13">
    <source>
        <dbReference type="EMBL" id="CAK8996745.1"/>
    </source>
</evidence>
<feature type="transmembrane region" description="Helical" evidence="9">
    <location>
        <begin position="1989"/>
        <end position="2007"/>
    </location>
</feature>
<dbReference type="InterPro" id="IPR001932">
    <property type="entry name" value="PPM-type_phosphatase-like_dom"/>
</dbReference>
<evidence type="ECO:0000259" key="12">
    <source>
        <dbReference type="PROSITE" id="PS51746"/>
    </source>
</evidence>
<comment type="caution">
    <text evidence="13">The sequence shown here is derived from an EMBL/GenBank/DDBJ whole genome shotgun (WGS) entry which is preliminary data.</text>
</comment>
<evidence type="ECO:0008006" key="15">
    <source>
        <dbReference type="Google" id="ProtNLM"/>
    </source>
</evidence>
<evidence type="ECO:0000259" key="11">
    <source>
        <dbReference type="PROSITE" id="PS50893"/>
    </source>
</evidence>
<feature type="transmembrane region" description="Helical" evidence="9">
    <location>
        <begin position="1805"/>
        <end position="1826"/>
    </location>
</feature>
<feature type="transmembrane region" description="Helical" evidence="9">
    <location>
        <begin position="635"/>
        <end position="656"/>
    </location>
</feature>
<dbReference type="InterPro" id="IPR011641">
    <property type="entry name" value="Tyr-kin_ephrin_A/B_rcpt-like"/>
</dbReference>
<dbReference type="PANTHER" id="PTHR48041:SF139">
    <property type="entry name" value="PROTEIN SCARLET"/>
    <property type="match status" value="1"/>
</dbReference>
<dbReference type="InterPro" id="IPR035897">
    <property type="entry name" value="Toll_tir_struct_dom_sf"/>
</dbReference>
<dbReference type="Pfam" id="PF00481">
    <property type="entry name" value="PP2C"/>
    <property type="match status" value="1"/>
</dbReference>
<sequence>MLRILWCALARVAWGACLENAIPFEQRLNITVDGRSMPVGVAYGTWNSNELVSKVFGILVEEVAGYHVVYNRESGSAEMIRTLGGCPPSMTNFSQCRTDPRRSHFTLENWEDTVTVEWDMIFREMGEFAPVNLGSAGYSGYDGVYILQDARERCQAETGLQLSYYSNFNASWFHPDRYAATVAMIAPHRVMNCTVGVNFFHPEYAKEYVRATGDTQATEEVDGRLVLKCFQERWFVAPSCRGNASNCVAVVTSGAGWGLHFMIQQAYFHNMPLAFASAEWEEYIDINLEFQSALYWWRPDETFVLQRGMAVVFPSHSVSEYKAGIYRTSQKELTLRKYAAAGLDVVADRVYGLAENLNIGDGDMANLLYLHAQSQAVNNGTAPETWDTACRWILSNTDAWQSWVPYQTVCAVGKGLVDLQNNFVSLRSEAVNCAVCPPGFASLKSQSTRVCSKCQPGFYQNSFRAAECLPCEPGTISSEAGSHHCTPCSLGSFANRSGMLACDRCGNGSQEELWTTSMQVDVYEETTWIQVQGASSAQFCFCVEGSFLWQGRCQQCTTGSYCRGSNQLEVLPGYFSSSVAPGEIYKCLSASHCPGGKPGTCTVGRDPDSLGCSSCLSMLRAKDGGSCGECDNGDYLLAVASVAAVFIGVGIIYYVLFQEQKVSQPGPLLITITSVTQLLTTVQILSVVHLFDIPWREPFASILEFLKIFNFNLDVLSIACLTPLDSLGEYVLRVCLMPVLMLVALLVHFGYLLFFHRPMSLRNLKLSQLFRTIGTIFMIWFIIVFSLLLEPFQCYEHPNQVLTLKHMYQSVLCNGQGRHMHMYIIGGVACAMPMGFLVFCTWIVLVEIPKGIAQVDTSALDAYFFLIRRLRPGAEIFSVLFQVRNLFVVLCPLVPSMSGKIVALNLVLGANLIAVVYVLPWRSAVSNFLDVVLLCGLLGITEMAALFVQDVDASNDIWVIMACLSLMVLGILGAVGFGIYKAIRQKFRKEFKFFLCHHKAASGSMARLLKIELQNRSPGSKTFVDSDDLMNLTRLFSYVAQDTDTFVVLGSPAIFTRKWCMGEMATAFTNEVRTVLLAWPTMVLPDEQFIENYRSTVPDIKELTKFGISLTDVRKTLRNLVNVETLWLPGLLTDAAVKHLVQSLTGHRGSTNLTPRVSGLNNPESPSNSMVVPIMVDPKNIESVAAALVLQHLLRPLLLRHMMLPCVMREGQQLPTEAKSTILICSENCFLSSQMQQWLLQAGKVQSCSIIPVIAEDNFLVPSPSFFSDLAATTSQSSSTSLVHAEMAAYTQVIRAVFQEIAILFVPQNTASTQEDLELRANKAAQRLLNPPLSVADKLRRFSVFSVTNSHLSLDTPTSNGAPAQVLYMQPLETVPSMDFSFALRPAMGSVPTTPRSDGAGRTANVQRDPVTIWAFFPDLLWATDQLVLGPRFRGNRMANSCRISLSRLARGQVWVAKASRPSCAPSQPPLSGLGKLSWRELELDFSVNALQKQILSRMSGRARPGEVCCILGGSGAGKSTLLNVLAGRQLTSRVFHIDGDLRVNGRSVEPWRLRPRVAYVMQKDEFFATETPREAILFSARLRLPANVLNLLEEKGIDSYISQLLENLGLSGCCDRRIGGASLNGISNGERKRVSIGVELITRPSIVFLDEPTTGLDSFSAWQVMRIVKDLADSGCTVVCTIHQPSSEIFALLDRVICLCHQRAIFHGPATELSRWLERSGRHVPRDYNPADYVMFLMETLPRSELEALCDKSRVSRDSSFRPSADGGAAPRLDPSKMRKSFGLQVWCLTQREWRNLRRDSASLKLRFVLTAFLTILFSLVFSAVGEHPILQRLRRKGPLHSLLVHPKLRRVQRLVYANEVTLLQQLQQEIEYHYKAVVQVGFTAMFSASQPTILSFPLERPVFLREYSSNMYGTLAYFLSKMLVEVPLGAGQALLALSISHHFMRFQGEFCEMWATVCLLNACAVSFSLLIGCLVRYPRESGAIGPLVFVPQLLMSGTFIPVQAIPQFLRWMQYVSFLQYAVKLLAIVEFRRTDPMLQRLIFRTMEVDPELTRVYVTTLLSMCLAFALLAIKLLHGKGDPMVERSADVRGGVHVCSVRRKEAVDLDKASPVEGLLDSVAKWAKDTWYLGPTRARPSPFKAPLLSRERVGSDDHSTLARASLVLGTTDQRIRARSEVGPERKTSVSEETSAGFGSSSVPITRCPGPSGRCYSVAVHQSIGDRKTQEDRYTLVPRLDPSLDVANSFFGVFDGTVGDFASHTVKDLVVPKLLESPHWKAFRQSYPAKPAEEERLLSEAFHDMYRMADAALLTQCARYTQHYATCTSVTVLIVGDLLVVGHLGDSRVILVKEEEAGSGILVGEQLTLDHKPDLDCERQRIEQCGGMVERLQNHGNKPFIRGGDFIMRKALGEQPMQLQYSRAFGAKDLKIFGLSSVPDVKIIRMDSGAVKNVRFLVLASDGLWDVMSAQEAARQLQEAIAHRQHPAECLVQAALNTQGRLGGRADNITAVTVQFD</sequence>
<dbReference type="InterPro" id="IPR003439">
    <property type="entry name" value="ABC_transporter-like_ATP-bd"/>
</dbReference>
<feature type="transmembrane region" description="Helical" evidence="9">
    <location>
        <begin position="957"/>
        <end position="980"/>
    </location>
</feature>
<feature type="region of interest" description="Disordered" evidence="8">
    <location>
        <begin position="2173"/>
        <end position="2200"/>
    </location>
</feature>
<dbReference type="InterPro" id="IPR009030">
    <property type="entry name" value="Growth_fac_rcpt_cys_sf"/>
</dbReference>
<keyword evidence="3 9" id="KW-0812">Transmembrane</keyword>
<gene>
    <name evidence="13" type="ORF">CCMP2556_LOCUS4585</name>
</gene>
<dbReference type="SUPFAM" id="SSF52200">
    <property type="entry name" value="Toll/Interleukin receptor TIR domain"/>
    <property type="match status" value="1"/>
</dbReference>
<dbReference type="Gene3D" id="3.60.40.10">
    <property type="entry name" value="PPM-type phosphatase domain"/>
    <property type="match status" value="1"/>
</dbReference>
<organism evidence="13 14">
    <name type="scientific">Durusdinium trenchii</name>
    <dbReference type="NCBI Taxonomy" id="1381693"/>
    <lineage>
        <taxon>Eukaryota</taxon>
        <taxon>Sar</taxon>
        <taxon>Alveolata</taxon>
        <taxon>Dinophyceae</taxon>
        <taxon>Suessiales</taxon>
        <taxon>Symbiodiniaceae</taxon>
        <taxon>Durusdinium</taxon>
    </lineage>
</organism>
<feature type="transmembrane region" description="Helical" evidence="9">
    <location>
        <begin position="2053"/>
        <end position="2073"/>
    </location>
</feature>
<evidence type="ECO:0000256" key="8">
    <source>
        <dbReference type="SAM" id="MobiDB-lite"/>
    </source>
</evidence>
<dbReference type="InterPro" id="IPR003593">
    <property type="entry name" value="AAA+_ATPase"/>
</dbReference>
<feature type="compositionally biased region" description="Basic and acidic residues" evidence="8">
    <location>
        <begin position="2173"/>
        <end position="2186"/>
    </location>
</feature>
<evidence type="ECO:0000256" key="5">
    <source>
        <dbReference type="ARBA" id="ARBA00022840"/>
    </source>
</evidence>
<dbReference type="EMBL" id="CAXAMN010001891">
    <property type="protein sequence ID" value="CAK8996745.1"/>
    <property type="molecule type" value="Genomic_DNA"/>
</dbReference>
<feature type="chain" id="PRO_5046733150" description="ABC transporter" evidence="10">
    <location>
        <begin position="16"/>
        <end position="2513"/>
    </location>
</feature>
<proteinExistence type="predicted"/>
<dbReference type="SUPFAM" id="SSF52540">
    <property type="entry name" value="P-loop containing nucleoside triphosphate hydrolases"/>
    <property type="match status" value="1"/>
</dbReference>
<keyword evidence="5" id="KW-0067">ATP-binding</keyword>
<feature type="transmembrane region" description="Helical" evidence="9">
    <location>
        <begin position="931"/>
        <end position="951"/>
    </location>
</feature>
<evidence type="ECO:0000256" key="1">
    <source>
        <dbReference type="ARBA" id="ARBA00004141"/>
    </source>
</evidence>
<reference evidence="13 14" key="1">
    <citation type="submission" date="2024-02" db="EMBL/GenBank/DDBJ databases">
        <authorList>
            <person name="Chen Y."/>
            <person name="Shah S."/>
            <person name="Dougan E. K."/>
            <person name="Thang M."/>
            <person name="Chan C."/>
        </authorList>
    </citation>
    <scope>NUCLEOTIDE SEQUENCE [LARGE SCALE GENOMIC DNA]</scope>
</reference>
<feature type="transmembrane region" description="Helical" evidence="9">
    <location>
        <begin position="768"/>
        <end position="789"/>
    </location>
</feature>
<comment type="subcellular location">
    <subcellularLocation>
        <location evidence="1">Membrane</location>
        <topology evidence="1">Multi-pass membrane protein</topology>
    </subcellularLocation>
</comment>
<keyword evidence="14" id="KW-1185">Reference proteome</keyword>
<dbReference type="InterPro" id="IPR036457">
    <property type="entry name" value="PPM-type-like_dom_sf"/>
</dbReference>
<protein>
    <recommendedName>
        <fullName evidence="15">ABC transporter</fullName>
    </recommendedName>
</protein>
<keyword evidence="2" id="KW-0813">Transport</keyword>
<evidence type="ECO:0000256" key="10">
    <source>
        <dbReference type="SAM" id="SignalP"/>
    </source>
</evidence>
<dbReference type="SMART" id="SM01411">
    <property type="entry name" value="Ephrin_rec_like"/>
    <property type="match status" value="1"/>
</dbReference>
<feature type="compositionally biased region" description="Polar residues" evidence="8">
    <location>
        <begin position="2187"/>
        <end position="2200"/>
    </location>
</feature>
<keyword evidence="6 9" id="KW-1133">Transmembrane helix</keyword>